<organism evidence="2 3">
    <name type="scientific">Rhizobium rhizophilum</name>
    <dbReference type="NCBI Taxonomy" id="1850373"/>
    <lineage>
        <taxon>Bacteria</taxon>
        <taxon>Pseudomonadati</taxon>
        <taxon>Pseudomonadota</taxon>
        <taxon>Alphaproteobacteria</taxon>
        <taxon>Hyphomicrobiales</taxon>
        <taxon>Rhizobiaceae</taxon>
        <taxon>Rhizobium/Agrobacterium group</taxon>
        <taxon>Rhizobium</taxon>
    </lineage>
</organism>
<gene>
    <name evidence="2" type="ORF">E9677_24070</name>
</gene>
<protein>
    <submittedName>
        <fullName evidence="2">Uncharacterized protein</fullName>
    </submittedName>
</protein>
<evidence type="ECO:0000313" key="2">
    <source>
        <dbReference type="EMBL" id="THV10260.1"/>
    </source>
</evidence>
<comment type="caution">
    <text evidence="2">The sequence shown here is derived from an EMBL/GenBank/DDBJ whole genome shotgun (WGS) entry which is preliminary data.</text>
</comment>
<evidence type="ECO:0000256" key="1">
    <source>
        <dbReference type="SAM" id="MobiDB-lite"/>
    </source>
</evidence>
<accession>A0ABY2QMW8</accession>
<feature type="compositionally biased region" description="Basic residues" evidence="1">
    <location>
        <begin position="23"/>
        <end position="58"/>
    </location>
</feature>
<dbReference type="EMBL" id="STGT01000008">
    <property type="protein sequence ID" value="THV10260.1"/>
    <property type="molecule type" value="Genomic_DNA"/>
</dbReference>
<keyword evidence="3" id="KW-1185">Reference proteome</keyword>
<proteinExistence type="predicted"/>
<name>A0ABY2QMW8_9HYPH</name>
<dbReference type="Proteomes" id="UP000309667">
    <property type="component" value="Unassembled WGS sequence"/>
</dbReference>
<reference evidence="2 3" key="1">
    <citation type="submission" date="2019-04" db="EMBL/GenBank/DDBJ databases">
        <title>Genome sequence of strain 7209-2.</title>
        <authorList>
            <person name="Gao J."/>
            <person name="Sun J."/>
        </authorList>
    </citation>
    <scope>NUCLEOTIDE SEQUENCE [LARGE SCALE GENOMIC DNA]</scope>
    <source>
        <strain evidence="2 3">7209-2</strain>
    </source>
</reference>
<evidence type="ECO:0000313" key="3">
    <source>
        <dbReference type="Proteomes" id="UP000309667"/>
    </source>
</evidence>
<feature type="region of interest" description="Disordered" evidence="1">
    <location>
        <begin position="1"/>
        <end position="93"/>
    </location>
</feature>
<sequence>MSRLRQRYSLPCRASHPSLQPRSRPRSRRSYRPTRLHLRQSCQRCRHRHRSSCRRPCRRPSAPLRQSPCNRQPRSSGKWPRGRTPSDLARRPQ</sequence>